<feature type="chain" id="PRO_5043982626" description="Phosphatidylinositol glycan, class T" evidence="2">
    <location>
        <begin position="17"/>
        <end position="588"/>
    </location>
</feature>
<evidence type="ECO:0000313" key="4">
    <source>
        <dbReference type="Proteomes" id="UP001355207"/>
    </source>
</evidence>
<proteinExistence type="predicted"/>
<evidence type="ECO:0000313" key="3">
    <source>
        <dbReference type="EMBL" id="WWC90428.1"/>
    </source>
</evidence>
<keyword evidence="4" id="KW-1185">Reference proteome</keyword>
<dbReference type="PANTHER" id="PTHR12959:SF11">
    <property type="entry name" value="GPI TRANSAMIDASE COMPONENT PIG-T"/>
    <property type="match status" value="1"/>
</dbReference>
<reference evidence="3 4" key="1">
    <citation type="submission" date="2024-01" db="EMBL/GenBank/DDBJ databases">
        <title>Comparative genomics of Cryptococcus and Kwoniella reveals pathogenesis evolution and contrasting modes of karyotype evolution via chromosome fusion or intercentromeric recombination.</title>
        <authorList>
            <person name="Coelho M.A."/>
            <person name="David-Palma M."/>
            <person name="Shea T."/>
            <person name="Bowers K."/>
            <person name="McGinley-Smith S."/>
            <person name="Mohammad A.W."/>
            <person name="Gnirke A."/>
            <person name="Yurkov A.M."/>
            <person name="Nowrousian M."/>
            <person name="Sun S."/>
            <person name="Cuomo C.A."/>
            <person name="Heitman J."/>
        </authorList>
    </citation>
    <scope>NUCLEOTIDE SEQUENCE [LARGE SCALE GENOMIC DNA]</scope>
    <source>
        <strain evidence="3 4">CBS 6074</strain>
    </source>
</reference>
<evidence type="ECO:0000256" key="1">
    <source>
        <dbReference type="SAM" id="MobiDB-lite"/>
    </source>
</evidence>
<evidence type="ECO:0000256" key="2">
    <source>
        <dbReference type="SAM" id="SignalP"/>
    </source>
</evidence>
<dbReference type="RefSeq" id="XP_066077191.1">
    <property type="nucleotide sequence ID" value="XM_066221094.1"/>
</dbReference>
<dbReference type="PANTHER" id="PTHR12959">
    <property type="entry name" value="GPI TRANSAMIDASE COMPONENT PIG-T-RELATED"/>
    <property type="match status" value="1"/>
</dbReference>
<feature type="signal peptide" evidence="2">
    <location>
        <begin position="1"/>
        <end position="16"/>
    </location>
</feature>
<dbReference type="Pfam" id="PF04113">
    <property type="entry name" value="Gpi16"/>
    <property type="match status" value="1"/>
</dbReference>
<sequence length="588" mass="66552">MLLSSLRLLLLAPIYAAVSKQTITKHEDAFSESLTLHPLPDGRMSVLFEFETTFSSSGTSSRISQSHHSLTPPSLLLPLEKNNVSELTISFTSGWDQARSSSSGLLNYESSGGGGEIRGWLKDSNDVEERWNSVTNALGGLFCAGLGQKDKGDNTRDFGGIYPQKRKIDNTTHFLLSHPESQLCTENLTPFLSLLPSKGISGLSALLSQPGIIFSWESQSEGIEVLMPDRNAQGRWKGWWEGIIDLVPSNNVNGNGNDNQRNRNFSIEKIFRKKIPNPFPESQRSILRLITENDNMKTSPQGRKSQRWIDGKCRDVVEWDLKDKNLTGQNIEFWWNGENSFQYPRHIPPPPITVTRTVIDKLASDGTFQITIINNDNIERRAIYSEIWPWWVKGWMSEIEIFVENKKRPELLEDLSYNPSKPPTISTTTLHFTLTIPAKSQLILRIPFSKLTLKYTEHRPDAERGIEISSGILTLLDTLSEQQTSSSSYDSNEQEGEISGYNPRRTGRKRIYTNRLLLDIPTPDFSMPYNVIIMSSTVMAVFFGLMQGVLTRKWGWVEVSQKSDKTSSIVQKEQKQIVKNVSQSELYE</sequence>
<dbReference type="AlphaFoldDB" id="A0AAX4K001"/>
<accession>A0AAX4K001</accession>
<dbReference type="GO" id="GO:0016255">
    <property type="term" value="P:attachment of GPI anchor to protein"/>
    <property type="evidence" value="ECO:0007669"/>
    <property type="project" value="InterPro"/>
</dbReference>
<organism evidence="3 4">
    <name type="scientific">Kwoniella dendrophila CBS 6074</name>
    <dbReference type="NCBI Taxonomy" id="1295534"/>
    <lineage>
        <taxon>Eukaryota</taxon>
        <taxon>Fungi</taxon>
        <taxon>Dikarya</taxon>
        <taxon>Basidiomycota</taxon>
        <taxon>Agaricomycotina</taxon>
        <taxon>Tremellomycetes</taxon>
        <taxon>Tremellales</taxon>
        <taxon>Cryptococcaceae</taxon>
        <taxon>Kwoniella</taxon>
    </lineage>
</organism>
<dbReference type="GeneID" id="91096033"/>
<dbReference type="GO" id="GO:0042765">
    <property type="term" value="C:GPI-anchor transamidase complex"/>
    <property type="evidence" value="ECO:0007669"/>
    <property type="project" value="InterPro"/>
</dbReference>
<protein>
    <recommendedName>
        <fullName evidence="5">Phosphatidylinositol glycan, class T</fullName>
    </recommendedName>
</protein>
<dbReference type="Proteomes" id="UP001355207">
    <property type="component" value="Chromosome 7"/>
</dbReference>
<keyword evidence="2" id="KW-0732">Signal</keyword>
<dbReference type="InterPro" id="IPR007245">
    <property type="entry name" value="PIG-T"/>
</dbReference>
<dbReference type="EMBL" id="CP144104">
    <property type="protein sequence ID" value="WWC90428.1"/>
    <property type="molecule type" value="Genomic_DNA"/>
</dbReference>
<name>A0AAX4K001_9TREE</name>
<evidence type="ECO:0008006" key="5">
    <source>
        <dbReference type="Google" id="ProtNLM"/>
    </source>
</evidence>
<gene>
    <name evidence="3" type="ORF">L201_005363</name>
</gene>
<feature type="region of interest" description="Disordered" evidence="1">
    <location>
        <begin position="484"/>
        <end position="505"/>
    </location>
</feature>